<dbReference type="InterPro" id="IPR003825">
    <property type="entry name" value="Colicin-V_CvpA"/>
</dbReference>
<comment type="subcellular location">
    <subcellularLocation>
        <location evidence="1">Membrane</location>
        <topology evidence="1">Multi-pass membrane protein</topology>
    </subcellularLocation>
</comment>
<dbReference type="GO" id="GO:0009403">
    <property type="term" value="P:toxin biosynthetic process"/>
    <property type="evidence" value="ECO:0007669"/>
    <property type="project" value="InterPro"/>
</dbReference>
<feature type="transmembrane region" description="Helical" evidence="6">
    <location>
        <begin position="31"/>
        <end position="52"/>
    </location>
</feature>
<feature type="transmembrane region" description="Helical" evidence="6">
    <location>
        <begin position="100"/>
        <end position="124"/>
    </location>
</feature>
<proteinExistence type="predicted"/>
<dbReference type="RefSeq" id="WP_354694140.1">
    <property type="nucleotide sequence ID" value="NZ_JAZHOG010000002.1"/>
</dbReference>
<feature type="transmembrane region" description="Helical" evidence="6">
    <location>
        <begin position="64"/>
        <end position="88"/>
    </location>
</feature>
<evidence type="ECO:0000313" key="7">
    <source>
        <dbReference type="EMBL" id="MEJ8566820.1"/>
    </source>
</evidence>
<accession>A0AAW9RDB0</accession>
<sequence>MDWPDYAILATIVISLLVGALRGFMKEVFSLVTWAAAFVVAYRFSGDVAALMEPHVSLPSVRTAMGFAGLFLLVLVVGGLLNYLIGLLVETTGLTGTDRLLGGAFGAARGLAIVVAFLLIAGFTPIPKDPWWQSSAMIARLMPLVLWTTQYLPEAARDQLDFTADLPAEETGSEGAEDPPGNDAESEPA</sequence>
<name>A0AAW9RDB0_9GAMM</name>
<dbReference type="GO" id="GO:0016020">
    <property type="term" value="C:membrane"/>
    <property type="evidence" value="ECO:0007669"/>
    <property type="project" value="UniProtKB-SubCell"/>
</dbReference>
<reference evidence="7 8" key="1">
    <citation type="submission" date="2024-02" db="EMBL/GenBank/DDBJ databases">
        <title>A novel Wenzhouxiangellaceae bacterium, isolated from coastal sediments.</title>
        <authorList>
            <person name="Du Z.-J."/>
            <person name="Ye Y.-Q."/>
            <person name="Zhang X.-Y."/>
        </authorList>
    </citation>
    <scope>NUCLEOTIDE SEQUENCE [LARGE SCALE GENOMIC DNA]</scope>
    <source>
        <strain evidence="7 8">CH-27</strain>
    </source>
</reference>
<evidence type="ECO:0000313" key="8">
    <source>
        <dbReference type="Proteomes" id="UP001359886"/>
    </source>
</evidence>
<evidence type="ECO:0000256" key="2">
    <source>
        <dbReference type="ARBA" id="ARBA00022692"/>
    </source>
</evidence>
<protein>
    <submittedName>
        <fullName evidence="7">CvpA family protein</fullName>
    </submittedName>
</protein>
<comment type="caution">
    <text evidence="7">The sequence shown here is derived from an EMBL/GenBank/DDBJ whole genome shotgun (WGS) entry which is preliminary data.</text>
</comment>
<dbReference type="Proteomes" id="UP001359886">
    <property type="component" value="Unassembled WGS sequence"/>
</dbReference>
<keyword evidence="2 6" id="KW-0812">Transmembrane</keyword>
<keyword evidence="8" id="KW-1185">Reference proteome</keyword>
<dbReference type="EMBL" id="JAZHOG010000002">
    <property type="protein sequence ID" value="MEJ8566820.1"/>
    <property type="molecule type" value="Genomic_DNA"/>
</dbReference>
<evidence type="ECO:0000256" key="3">
    <source>
        <dbReference type="ARBA" id="ARBA00022989"/>
    </source>
</evidence>
<gene>
    <name evidence="7" type="ORF">V3330_04185</name>
</gene>
<dbReference type="PANTHER" id="PTHR36926">
    <property type="entry name" value="COLICIN V PRODUCTION PROTEIN"/>
    <property type="match status" value="1"/>
</dbReference>
<feature type="region of interest" description="Disordered" evidence="5">
    <location>
        <begin position="163"/>
        <end position="189"/>
    </location>
</feature>
<feature type="transmembrane region" description="Helical" evidence="6">
    <location>
        <begin position="6"/>
        <end position="24"/>
    </location>
</feature>
<evidence type="ECO:0000256" key="4">
    <source>
        <dbReference type="ARBA" id="ARBA00023136"/>
    </source>
</evidence>
<keyword evidence="3 6" id="KW-1133">Transmembrane helix</keyword>
<dbReference type="InterPro" id="IPR052719">
    <property type="entry name" value="CvpA-like"/>
</dbReference>
<feature type="compositionally biased region" description="Acidic residues" evidence="5">
    <location>
        <begin position="167"/>
        <end position="177"/>
    </location>
</feature>
<dbReference type="AlphaFoldDB" id="A0AAW9RDB0"/>
<organism evidence="7 8">
    <name type="scientific">Elongatibacter sediminis</name>
    <dbReference type="NCBI Taxonomy" id="3119006"/>
    <lineage>
        <taxon>Bacteria</taxon>
        <taxon>Pseudomonadati</taxon>
        <taxon>Pseudomonadota</taxon>
        <taxon>Gammaproteobacteria</taxon>
        <taxon>Chromatiales</taxon>
        <taxon>Wenzhouxiangellaceae</taxon>
        <taxon>Elongatibacter</taxon>
    </lineage>
</organism>
<keyword evidence="4 6" id="KW-0472">Membrane</keyword>
<dbReference type="PANTHER" id="PTHR36926:SF1">
    <property type="entry name" value="COLICIN V PRODUCTION PROTEIN"/>
    <property type="match status" value="1"/>
</dbReference>
<evidence type="ECO:0000256" key="6">
    <source>
        <dbReference type="SAM" id="Phobius"/>
    </source>
</evidence>
<evidence type="ECO:0000256" key="1">
    <source>
        <dbReference type="ARBA" id="ARBA00004141"/>
    </source>
</evidence>
<dbReference type="Pfam" id="PF02674">
    <property type="entry name" value="Colicin_V"/>
    <property type="match status" value="1"/>
</dbReference>
<evidence type="ECO:0000256" key="5">
    <source>
        <dbReference type="SAM" id="MobiDB-lite"/>
    </source>
</evidence>